<evidence type="ECO:0000256" key="4">
    <source>
        <dbReference type="RuleBase" id="RU003616"/>
    </source>
</evidence>
<gene>
    <name evidence="6" type="ORF">AQUCO_03500204v1</name>
</gene>
<comment type="similarity">
    <text evidence="3 4">Belongs to the small heat shock protein (HSP20) family.</text>
</comment>
<dbReference type="PANTHER" id="PTHR46991">
    <property type="entry name" value="23.5 KDA HEAT SHOCK PROTEIN, MITOCHONDRIAL"/>
    <property type="match status" value="1"/>
</dbReference>
<evidence type="ECO:0000256" key="1">
    <source>
        <dbReference type="ARBA" id="ARBA00022946"/>
    </source>
</evidence>
<evidence type="ECO:0000313" key="7">
    <source>
        <dbReference type="Proteomes" id="UP000230069"/>
    </source>
</evidence>
<keyword evidence="7" id="KW-1185">Reference proteome</keyword>
<keyword evidence="2" id="KW-0346">Stress response</keyword>
<evidence type="ECO:0000259" key="5">
    <source>
        <dbReference type="PROSITE" id="PS01031"/>
    </source>
</evidence>
<keyword evidence="1" id="KW-0809">Transit peptide</keyword>
<protein>
    <recommendedName>
        <fullName evidence="5">SHSP domain-containing protein</fullName>
    </recommendedName>
</protein>
<sequence>MFKGSDPDVDEDDDEIDLVREFMKYKDELVEENPNIINTTSSSLYGSAKKCRSHTKEDDGAVYLTCEMPGLSKEDVKVSVEKKFLVIEGEEMKETSDGEKARKYCCKIKIEPELFKINEIKAEMKNGLLKVTLSKLKEEERKDIIHVKVD</sequence>
<proteinExistence type="inferred from homology"/>
<dbReference type="CDD" id="cd06464">
    <property type="entry name" value="ACD_sHsps-like"/>
    <property type="match status" value="1"/>
</dbReference>
<dbReference type="OrthoDB" id="1431247at2759"/>
<dbReference type="InParanoid" id="A0A2G5CWP4"/>
<dbReference type="PROSITE" id="PS01031">
    <property type="entry name" value="SHSP"/>
    <property type="match status" value="1"/>
</dbReference>
<dbReference type="InterPro" id="IPR044656">
    <property type="entry name" value="HSP14.7/HSP23.5/HSP23.6-like"/>
</dbReference>
<feature type="domain" description="SHSP" evidence="5">
    <location>
        <begin position="39"/>
        <end position="150"/>
    </location>
</feature>
<dbReference type="Pfam" id="PF00011">
    <property type="entry name" value="HSP20"/>
    <property type="match status" value="1"/>
</dbReference>
<organism evidence="6 7">
    <name type="scientific">Aquilegia coerulea</name>
    <name type="common">Rocky mountain columbine</name>
    <dbReference type="NCBI Taxonomy" id="218851"/>
    <lineage>
        <taxon>Eukaryota</taxon>
        <taxon>Viridiplantae</taxon>
        <taxon>Streptophyta</taxon>
        <taxon>Embryophyta</taxon>
        <taxon>Tracheophyta</taxon>
        <taxon>Spermatophyta</taxon>
        <taxon>Magnoliopsida</taxon>
        <taxon>Ranunculales</taxon>
        <taxon>Ranunculaceae</taxon>
        <taxon>Thalictroideae</taxon>
        <taxon>Aquilegia</taxon>
    </lineage>
</organism>
<dbReference type="PANTHER" id="PTHR46991:SF11">
    <property type="entry name" value="SMALL HEAT SHOCK PROTEIN HSPF"/>
    <property type="match status" value="1"/>
</dbReference>
<dbReference type="Proteomes" id="UP000230069">
    <property type="component" value="Unassembled WGS sequence"/>
</dbReference>
<dbReference type="InterPro" id="IPR008978">
    <property type="entry name" value="HSP20-like_chaperone"/>
</dbReference>
<dbReference type="EMBL" id="KZ305052">
    <property type="protein sequence ID" value="PIA35688.1"/>
    <property type="molecule type" value="Genomic_DNA"/>
</dbReference>
<evidence type="ECO:0000256" key="2">
    <source>
        <dbReference type="ARBA" id="ARBA00023016"/>
    </source>
</evidence>
<dbReference type="SUPFAM" id="SSF49764">
    <property type="entry name" value="HSP20-like chaperones"/>
    <property type="match status" value="1"/>
</dbReference>
<evidence type="ECO:0000313" key="6">
    <source>
        <dbReference type="EMBL" id="PIA35688.1"/>
    </source>
</evidence>
<reference evidence="6 7" key="1">
    <citation type="submission" date="2017-09" db="EMBL/GenBank/DDBJ databases">
        <title>WGS assembly of Aquilegia coerulea Goldsmith.</title>
        <authorList>
            <person name="Hodges S."/>
            <person name="Kramer E."/>
            <person name="Nordborg M."/>
            <person name="Tomkins J."/>
            <person name="Borevitz J."/>
            <person name="Derieg N."/>
            <person name="Yan J."/>
            <person name="Mihaltcheva S."/>
            <person name="Hayes R.D."/>
            <person name="Rokhsar D."/>
        </authorList>
    </citation>
    <scope>NUCLEOTIDE SEQUENCE [LARGE SCALE GENOMIC DNA]</scope>
    <source>
        <strain evidence="7">cv. Goldsmith</strain>
    </source>
</reference>
<evidence type="ECO:0000256" key="3">
    <source>
        <dbReference type="PROSITE-ProRule" id="PRU00285"/>
    </source>
</evidence>
<dbReference type="InterPro" id="IPR002068">
    <property type="entry name" value="A-crystallin/Hsp20_dom"/>
</dbReference>
<dbReference type="AlphaFoldDB" id="A0A2G5CWP4"/>
<dbReference type="Gene3D" id="2.60.40.790">
    <property type="match status" value="1"/>
</dbReference>
<accession>A0A2G5CWP4</accession>
<name>A0A2G5CWP4_AQUCA</name>